<dbReference type="GO" id="GO:0006633">
    <property type="term" value="P:fatty acid biosynthetic process"/>
    <property type="evidence" value="ECO:0007669"/>
    <property type="project" value="InterPro"/>
</dbReference>
<dbReference type="KEGG" id="copr:Cop2CBH44_07330"/>
<evidence type="ECO:0000256" key="1">
    <source>
        <dbReference type="ARBA" id="ARBA00022679"/>
    </source>
</evidence>
<dbReference type="Proteomes" id="UP000594042">
    <property type="component" value="Chromosome"/>
</dbReference>
<reference evidence="6" key="1">
    <citation type="submission" date="2020-07" db="EMBL/GenBank/DDBJ databases">
        <title>Complete genome sequencing of Coprobacter sp. strain 2CBH44.</title>
        <authorList>
            <person name="Sakamoto M."/>
            <person name="Murakami T."/>
            <person name="Mori H."/>
        </authorList>
    </citation>
    <scope>NUCLEOTIDE SEQUENCE [LARGE SCALE GENOMIC DNA]</scope>
    <source>
        <strain evidence="6">2CBH44</strain>
    </source>
</reference>
<sequence>MFINATGYFIPEGRVSNDHFFEINGLTSEWILQRTGIQTRSKAENGENAETMGINAVKNAMQQLPYPIEDVDLIVSACYSPRDTVATLAHLIQREFEIENAKAMYLSSACSSFANGLELVEGYFAMNKASKALIICSEHNTYYSNESDPKCGHLWGDAAVALFVSKEKQNEDESQILDVYTRGLGHIGKGPDGVHLRPKEDGITMPEGRDVFIHACKYMIEVLEHLTNKNNISIPDLKYIICHQANMRIVANVAHQLNLDMNKFLNNIQELGNTGSASAMLVLAQHIHELKKGDLIGLTVFGGGYSSGGFLVKI</sequence>
<dbReference type="Gene3D" id="3.40.47.10">
    <property type="match status" value="1"/>
</dbReference>
<keyword evidence="6" id="KW-1185">Reference proteome</keyword>
<gene>
    <name evidence="5" type="primary">fabH1</name>
    <name evidence="5" type="ORF">Cop2CBH44_07330</name>
</gene>
<feature type="domain" description="Beta-ketoacyl-[acyl-carrier-protein] synthase III C-terminal" evidence="3">
    <location>
        <begin position="229"/>
        <end position="314"/>
    </location>
</feature>
<keyword evidence="1" id="KW-0808">Transferase</keyword>
<dbReference type="AlphaFoldDB" id="A0A7G1HSB6"/>
<dbReference type="Pfam" id="PF08545">
    <property type="entry name" value="ACP_syn_III"/>
    <property type="match status" value="1"/>
</dbReference>
<dbReference type="GO" id="GO:0004315">
    <property type="term" value="F:3-oxoacyl-[acyl-carrier-protein] synthase activity"/>
    <property type="evidence" value="ECO:0007669"/>
    <property type="project" value="InterPro"/>
</dbReference>
<evidence type="ECO:0000313" key="5">
    <source>
        <dbReference type="EMBL" id="BCI62380.1"/>
    </source>
</evidence>
<dbReference type="InterPro" id="IPR013747">
    <property type="entry name" value="ACP_syn_III_C"/>
</dbReference>
<dbReference type="InterPro" id="IPR013751">
    <property type="entry name" value="ACP_syn_III_N"/>
</dbReference>
<dbReference type="GO" id="GO:0044550">
    <property type="term" value="P:secondary metabolite biosynthetic process"/>
    <property type="evidence" value="ECO:0007669"/>
    <property type="project" value="TreeGrafter"/>
</dbReference>
<dbReference type="SUPFAM" id="SSF53901">
    <property type="entry name" value="Thiolase-like"/>
    <property type="match status" value="1"/>
</dbReference>
<organism evidence="5 6">
    <name type="scientific">Coprobacter secundus subsp. similis</name>
    <dbReference type="NCBI Taxonomy" id="2751153"/>
    <lineage>
        <taxon>Bacteria</taxon>
        <taxon>Pseudomonadati</taxon>
        <taxon>Bacteroidota</taxon>
        <taxon>Bacteroidia</taxon>
        <taxon>Bacteroidales</taxon>
        <taxon>Barnesiellaceae</taxon>
        <taxon>Coprobacter</taxon>
    </lineage>
</organism>
<protein>
    <submittedName>
        <fullName evidence="5">3-oxoacyl-[acyl-carrier-protein] synthase 3 protein 1</fullName>
    </submittedName>
</protein>
<evidence type="ECO:0000259" key="3">
    <source>
        <dbReference type="Pfam" id="PF08541"/>
    </source>
</evidence>
<keyword evidence="2" id="KW-0012">Acyltransferase</keyword>
<dbReference type="RefSeq" id="WP_200755562.1">
    <property type="nucleotide sequence ID" value="NZ_AP023322.1"/>
</dbReference>
<proteinExistence type="predicted"/>
<evidence type="ECO:0000259" key="4">
    <source>
        <dbReference type="Pfam" id="PF08545"/>
    </source>
</evidence>
<dbReference type="EMBL" id="AP023322">
    <property type="protein sequence ID" value="BCI62380.1"/>
    <property type="molecule type" value="Genomic_DNA"/>
</dbReference>
<dbReference type="CDD" id="cd00830">
    <property type="entry name" value="KAS_III"/>
    <property type="match status" value="1"/>
</dbReference>
<feature type="domain" description="Beta-ketoacyl-[acyl-carrier-protein] synthase III N-terminal" evidence="4">
    <location>
        <begin position="106"/>
        <end position="179"/>
    </location>
</feature>
<evidence type="ECO:0000256" key="2">
    <source>
        <dbReference type="ARBA" id="ARBA00023315"/>
    </source>
</evidence>
<dbReference type="InterPro" id="IPR016039">
    <property type="entry name" value="Thiolase-like"/>
</dbReference>
<dbReference type="PANTHER" id="PTHR34069">
    <property type="entry name" value="3-OXOACYL-[ACYL-CARRIER-PROTEIN] SYNTHASE 3"/>
    <property type="match status" value="1"/>
</dbReference>
<evidence type="ECO:0000313" key="6">
    <source>
        <dbReference type="Proteomes" id="UP000594042"/>
    </source>
</evidence>
<name>A0A7G1HSB6_9BACT</name>
<dbReference type="PANTHER" id="PTHR34069:SF2">
    <property type="entry name" value="BETA-KETOACYL-[ACYL-CARRIER-PROTEIN] SYNTHASE III"/>
    <property type="match status" value="1"/>
</dbReference>
<accession>A0A7G1HSB6</accession>
<dbReference type="Pfam" id="PF08541">
    <property type="entry name" value="ACP_syn_III_C"/>
    <property type="match status" value="1"/>
</dbReference>